<dbReference type="InterPro" id="IPR013325">
    <property type="entry name" value="RNA_pol_sigma_r2"/>
</dbReference>
<name>A0ABU3BM00_9BACT</name>
<keyword evidence="2 6" id="KW-0805">Transcription regulation</keyword>
<comment type="caution">
    <text evidence="9">The sequence shown here is derived from an EMBL/GenBank/DDBJ whole genome shotgun (WGS) entry which is preliminary data.</text>
</comment>
<dbReference type="SUPFAM" id="SSF88946">
    <property type="entry name" value="Sigma2 domain of RNA polymerase sigma factors"/>
    <property type="match status" value="1"/>
</dbReference>
<sequence>MPPAPSPSAPSASSEEDRATVAQALGGDQRAYERLVTKYRGPLTHHVSKMVRESAVVDDLVQEAFVKAFGSLDSYSPTYAFSTWLYRITTNHTIDHIRRKKLPTFSIDKPVQTRDGQLQMELPDTTYRPDRAVVTDQRNAILREAIEALPPKYHRVIVLRHQEEKTYDEIADELDLPLGTVKAHIFRARALLNKALRARRDELE</sequence>
<evidence type="ECO:0000313" key="9">
    <source>
        <dbReference type="EMBL" id="MDT0630315.1"/>
    </source>
</evidence>
<comment type="similarity">
    <text evidence="1 6">Belongs to the sigma-70 factor family. ECF subfamily.</text>
</comment>
<gene>
    <name evidence="9" type="ORF">RM540_01010</name>
</gene>
<proteinExistence type="inferred from homology"/>
<dbReference type="EMBL" id="JAVRHT010000001">
    <property type="protein sequence ID" value="MDT0630315.1"/>
    <property type="molecule type" value="Genomic_DNA"/>
</dbReference>
<dbReference type="InterPro" id="IPR014284">
    <property type="entry name" value="RNA_pol_sigma-70_dom"/>
</dbReference>
<evidence type="ECO:0000256" key="5">
    <source>
        <dbReference type="ARBA" id="ARBA00023163"/>
    </source>
</evidence>
<dbReference type="Gene3D" id="1.10.1740.10">
    <property type="match status" value="1"/>
</dbReference>
<dbReference type="InterPro" id="IPR013324">
    <property type="entry name" value="RNA_pol_sigma_r3/r4-like"/>
</dbReference>
<reference evidence="9 10" key="1">
    <citation type="submission" date="2023-09" db="EMBL/GenBank/DDBJ databases">
        <authorList>
            <person name="Rey-Velasco X."/>
        </authorList>
    </citation>
    <scope>NUCLEOTIDE SEQUENCE [LARGE SCALE GENOMIC DNA]</scope>
    <source>
        <strain evidence="9 10">F394</strain>
    </source>
</reference>
<organism evidence="9 10">
    <name type="scientific">Rubrivirga litoralis</name>
    <dbReference type="NCBI Taxonomy" id="3075598"/>
    <lineage>
        <taxon>Bacteria</taxon>
        <taxon>Pseudomonadati</taxon>
        <taxon>Rhodothermota</taxon>
        <taxon>Rhodothermia</taxon>
        <taxon>Rhodothermales</taxon>
        <taxon>Rubricoccaceae</taxon>
        <taxon>Rubrivirga</taxon>
    </lineage>
</organism>
<dbReference type="Gene3D" id="1.10.10.10">
    <property type="entry name" value="Winged helix-like DNA-binding domain superfamily/Winged helix DNA-binding domain"/>
    <property type="match status" value="1"/>
</dbReference>
<dbReference type="InterPro" id="IPR000838">
    <property type="entry name" value="RNA_pol_sigma70_ECF_CS"/>
</dbReference>
<dbReference type="PANTHER" id="PTHR43133">
    <property type="entry name" value="RNA POLYMERASE ECF-TYPE SIGMA FACTO"/>
    <property type="match status" value="1"/>
</dbReference>
<dbReference type="Pfam" id="PF08281">
    <property type="entry name" value="Sigma70_r4_2"/>
    <property type="match status" value="1"/>
</dbReference>
<keyword evidence="5 6" id="KW-0804">Transcription</keyword>
<protein>
    <recommendedName>
        <fullName evidence="6">RNA polymerase sigma factor</fullName>
    </recommendedName>
</protein>
<dbReference type="Proteomes" id="UP001267426">
    <property type="component" value="Unassembled WGS sequence"/>
</dbReference>
<evidence type="ECO:0000256" key="1">
    <source>
        <dbReference type="ARBA" id="ARBA00010641"/>
    </source>
</evidence>
<feature type="domain" description="RNA polymerase sigma-70 region 2" evidence="7">
    <location>
        <begin position="35"/>
        <end position="101"/>
    </location>
</feature>
<keyword evidence="10" id="KW-1185">Reference proteome</keyword>
<dbReference type="CDD" id="cd06171">
    <property type="entry name" value="Sigma70_r4"/>
    <property type="match status" value="1"/>
</dbReference>
<dbReference type="Pfam" id="PF04542">
    <property type="entry name" value="Sigma70_r2"/>
    <property type="match status" value="1"/>
</dbReference>
<accession>A0ABU3BM00</accession>
<keyword evidence="4 6" id="KW-0238">DNA-binding</keyword>
<evidence type="ECO:0000256" key="3">
    <source>
        <dbReference type="ARBA" id="ARBA00023082"/>
    </source>
</evidence>
<keyword evidence="3 6" id="KW-0731">Sigma factor</keyword>
<evidence type="ECO:0000259" key="8">
    <source>
        <dbReference type="Pfam" id="PF08281"/>
    </source>
</evidence>
<dbReference type="SUPFAM" id="SSF88659">
    <property type="entry name" value="Sigma3 and sigma4 domains of RNA polymerase sigma factors"/>
    <property type="match status" value="1"/>
</dbReference>
<dbReference type="PANTHER" id="PTHR43133:SF51">
    <property type="entry name" value="RNA POLYMERASE SIGMA FACTOR"/>
    <property type="match status" value="1"/>
</dbReference>
<feature type="domain" description="RNA polymerase sigma factor 70 region 4 type 2" evidence="8">
    <location>
        <begin position="141"/>
        <end position="192"/>
    </location>
</feature>
<dbReference type="InterPro" id="IPR013249">
    <property type="entry name" value="RNA_pol_sigma70_r4_t2"/>
</dbReference>
<dbReference type="NCBIfam" id="TIGR02937">
    <property type="entry name" value="sigma70-ECF"/>
    <property type="match status" value="1"/>
</dbReference>
<dbReference type="InterPro" id="IPR039425">
    <property type="entry name" value="RNA_pol_sigma-70-like"/>
</dbReference>
<dbReference type="PROSITE" id="PS01063">
    <property type="entry name" value="SIGMA70_ECF"/>
    <property type="match status" value="1"/>
</dbReference>
<evidence type="ECO:0000256" key="2">
    <source>
        <dbReference type="ARBA" id="ARBA00023015"/>
    </source>
</evidence>
<evidence type="ECO:0000256" key="4">
    <source>
        <dbReference type="ARBA" id="ARBA00023125"/>
    </source>
</evidence>
<evidence type="ECO:0000313" key="10">
    <source>
        <dbReference type="Proteomes" id="UP001267426"/>
    </source>
</evidence>
<evidence type="ECO:0000256" key="6">
    <source>
        <dbReference type="RuleBase" id="RU000716"/>
    </source>
</evidence>
<dbReference type="InterPro" id="IPR036388">
    <property type="entry name" value="WH-like_DNA-bd_sf"/>
</dbReference>
<dbReference type="InterPro" id="IPR007627">
    <property type="entry name" value="RNA_pol_sigma70_r2"/>
</dbReference>
<evidence type="ECO:0000259" key="7">
    <source>
        <dbReference type="Pfam" id="PF04542"/>
    </source>
</evidence>
<dbReference type="RefSeq" id="WP_311661336.1">
    <property type="nucleotide sequence ID" value="NZ_JAVRHT010000001.1"/>
</dbReference>